<dbReference type="InterPro" id="IPR013108">
    <property type="entry name" value="Amidohydro_3"/>
</dbReference>
<feature type="binding site" evidence="8">
    <location>
        <position position="328"/>
    </location>
    <ligand>
        <name>Zn(2+)</name>
        <dbReference type="ChEBI" id="CHEBI:29105"/>
    </ligand>
</feature>
<feature type="binding site" evidence="8">
    <location>
        <position position="328"/>
    </location>
    <ligand>
        <name>Fe(3+)</name>
        <dbReference type="ChEBI" id="CHEBI:29034"/>
    </ligand>
</feature>
<dbReference type="AlphaFoldDB" id="A0A3S9VPP1"/>
<keyword evidence="7 8" id="KW-0408">Iron</keyword>
<evidence type="ECO:0000256" key="3">
    <source>
        <dbReference type="ARBA" id="ARBA00022723"/>
    </source>
</evidence>
<feature type="binding site" evidence="8">
    <location>
        <position position="84"/>
    </location>
    <ligand>
        <name>Zn(2+)</name>
        <dbReference type="ChEBI" id="CHEBI:29105"/>
    </ligand>
</feature>
<evidence type="ECO:0000256" key="6">
    <source>
        <dbReference type="ARBA" id="ARBA00022833"/>
    </source>
</evidence>
<evidence type="ECO:0000313" key="11">
    <source>
        <dbReference type="Proteomes" id="UP000270673"/>
    </source>
</evidence>
<protein>
    <recommendedName>
        <fullName evidence="1 8">Imidazolonepropionase</fullName>
        <ecNumber evidence="1 8">3.5.2.7</ecNumber>
    </recommendedName>
    <alternativeName>
        <fullName evidence="8">Imidazolone-5-propionate hydrolase</fullName>
    </alternativeName>
</protein>
<evidence type="ECO:0000256" key="7">
    <source>
        <dbReference type="ARBA" id="ARBA00023004"/>
    </source>
</evidence>
<dbReference type="GO" id="GO:0019557">
    <property type="term" value="P:L-histidine catabolic process to glutamate and formate"/>
    <property type="evidence" value="ECO:0007669"/>
    <property type="project" value="UniProtKB-UniPathway"/>
</dbReference>
<keyword evidence="5 8" id="KW-0369">Histidine metabolism</keyword>
<feature type="binding site" evidence="8">
    <location>
        <position position="330"/>
    </location>
    <ligand>
        <name>N-formimidoyl-L-glutamate</name>
        <dbReference type="ChEBI" id="CHEBI:58928"/>
    </ligand>
</feature>
<dbReference type="Gene3D" id="3.20.20.140">
    <property type="entry name" value="Metal-dependent hydrolases"/>
    <property type="match status" value="1"/>
</dbReference>
<dbReference type="GO" id="GO:0005506">
    <property type="term" value="F:iron ion binding"/>
    <property type="evidence" value="ECO:0007669"/>
    <property type="project" value="UniProtKB-UniRule"/>
</dbReference>
<dbReference type="InterPro" id="IPR011059">
    <property type="entry name" value="Metal-dep_hydrolase_composite"/>
</dbReference>
<dbReference type="GO" id="GO:0008270">
    <property type="term" value="F:zinc ion binding"/>
    <property type="evidence" value="ECO:0007669"/>
    <property type="project" value="UniProtKB-UniRule"/>
</dbReference>
<accession>A0A3S9VPP1</accession>
<feature type="binding site" evidence="8">
    <location>
        <position position="254"/>
    </location>
    <ligand>
        <name>Fe(3+)</name>
        <dbReference type="ChEBI" id="CHEBI:29034"/>
    </ligand>
</feature>
<feature type="binding site" evidence="8">
    <location>
        <position position="84"/>
    </location>
    <ligand>
        <name>Fe(3+)</name>
        <dbReference type="ChEBI" id="CHEBI:29034"/>
    </ligand>
</feature>
<comment type="catalytic activity">
    <reaction evidence="8">
        <text>4-imidazolone-5-propanoate + H2O = N-formimidoyl-L-glutamate</text>
        <dbReference type="Rhea" id="RHEA:23660"/>
        <dbReference type="ChEBI" id="CHEBI:15377"/>
        <dbReference type="ChEBI" id="CHEBI:58928"/>
        <dbReference type="ChEBI" id="CHEBI:77893"/>
        <dbReference type="EC" id="3.5.2.7"/>
    </reaction>
</comment>
<dbReference type="OrthoDB" id="9776455at2"/>
<proteinExistence type="inferred from homology"/>
<evidence type="ECO:0000256" key="4">
    <source>
        <dbReference type="ARBA" id="ARBA00022801"/>
    </source>
</evidence>
<evidence type="ECO:0000256" key="5">
    <source>
        <dbReference type="ARBA" id="ARBA00022808"/>
    </source>
</evidence>
<gene>
    <name evidence="8" type="primary">hutI</name>
    <name evidence="10" type="ORF">D8S85_02365</name>
</gene>
<dbReference type="RefSeq" id="WP_106624626.1">
    <property type="nucleotide sequence ID" value="NZ_CP032819.1"/>
</dbReference>
<comment type="cofactor">
    <cofactor evidence="8">
        <name>Zn(2+)</name>
        <dbReference type="ChEBI" id="CHEBI:29105"/>
    </cofactor>
    <cofactor evidence="8">
        <name>Fe(3+)</name>
        <dbReference type="ChEBI" id="CHEBI:29034"/>
    </cofactor>
    <text evidence="8">Binds 1 zinc or iron ion per subunit.</text>
</comment>
<dbReference type="UniPathway" id="UPA00379">
    <property type="reaction ID" value="UER00551"/>
</dbReference>
<dbReference type="EC" id="3.5.2.7" evidence="1 8"/>
<evidence type="ECO:0000256" key="1">
    <source>
        <dbReference type="ARBA" id="ARBA00012864"/>
    </source>
</evidence>
<keyword evidence="11" id="KW-1185">Reference proteome</keyword>
<dbReference type="NCBIfam" id="TIGR01224">
    <property type="entry name" value="hutI"/>
    <property type="match status" value="1"/>
</dbReference>
<dbReference type="HAMAP" id="MF_00372">
    <property type="entry name" value="HutI"/>
    <property type="match status" value="1"/>
</dbReference>
<dbReference type="SUPFAM" id="SSF51556">
    <property type="entry name" value="Metallo-dependent hydrolases"/>
    <property type="match status" value="1"/>
</dbReference>
<evidence type="ECO:0000313" key="10">
    <source>
        <dbReference type="EMBL" id="AZS28510.1"/>
    </source>
</evidence>
<feature type="binding site" evidence="8">
    <location>
        <position position="86"/>
    </location>
    <ligand>
        <name>Fe(3+)</name>
        <dbReference type="ChEBI" id="CHEBI:29034"/>
    </ligand>
</feature>
<dbReference type="GO" id="GO:0019556">
    <property type="term" value="P:L-histidine catabolic process to glutamate and formamide"/>
    <property type="evidence" value="ECO:0007669"/>
    <property type="project" value="UniProtKB-UniRule"/>
</dbReference>
<organism evidence="10 11">
    <name type="scientific">Butyricimonas faecalis</name>
    <dbReference type="NCBI Taxonomy" id="2093856"/>
    <lineage>
        <taxon>Bacteria</taxon>
        <taxon>Pseudomonadati</taxon>
        <taxon>Bacteroidota</taxon>
        <taxon>Bacteroidia</taxon>
        <taxon>Bacteroidales</taxon>
        <taxon>Odoribacteraceae</taxon>
        <taxon>Butyricimonas</taxon>
    </lineage>
</organism>
<keyword evidence="2 8" id="KW-0963">Cytoplasm</keyword>
<feature type="binding site" evidence="8">
    <location>
        <position position="156"/>
    </location>
    <ligand>
        <name>4-imidazolone-5-propanoate</name>
        <dbReference type="ChEBI" id="CHEBI:77893"/>
    </ligand>
</feature>
<dbReference type="PANTHER" id="PTHR42752">
    <property type="entry name" value="IMIDAZOLONEPROPIONASE"/>
    <property type="match status" value="1"/>
</dbReference>
<feature type="binding site" evidence="8">
    <location>
        <position position="332"/>
    </location>
    <ligand>
        <name>N-formimidoyl-L-glutamate</name>
        <dbReference type="ChEBI" id="CHEBI:58928"/>
    </ligand>
</feature>
<dbReference type="KEGG" id="buy:D8S85_02365"/>
<dbReference type="GO" id="GO:0050480">
    <property type="term" value="F:imidazolonepropionase activity"/>
    <property type="evidence" value="ECO:0007669"/>
    <property type="project" value="UniProtKB-UniRule"/>
</dbReference>
<comment type="pathway">
    <text evidence="8">Amino-acid degradation; L-histidine degradation into L-glutamate; N-formimidoyl-L-glutamate from L-histidine: step 3/3.</text>
</comment>
<evidence type="ECO:0000259" key="9">
    <source>
        <dbReference type="Pfam" id="PF07969"/>
    </source>
</evidence>
<feature type="binding site" evidence="8">
    <location>
        <position position="93"/>
    </location>
    <ligand>
        <name>4-imidazolone-5-propanoate</name>
        <dbReference type="ChEBI" id="CHEBI:77893"/>
    </ligand>
</feature>
<dbReference type="Pfam" id="PF07969">
    <property type="entry name" value="Amidohydro_3"/>
    <property type="match status" value="1"/>
</dbReference>
<dbReference type="PANTHER" id="PTHR42752:SF1">
    <property type="entry name" value="IMIDAZOLONEPROPIONASE-RELATED"/>
    <property type="match status" value="1"/>
</dbReference>
<dbReference type="CDD" id="cd01296">
    <property type="entry name" value="Imidazolone-5PH"/>
    <property type="match status" value="1"/>
</dbReference>
<feature type="binding site" evidence="8">
    <location>
        <position position="257"/>
    </location>
    <ligand>
        <name>4-imidazolone-5-propanoate</name>
        <dbReference type="ChEBI" id="CHEBI:77893"/>
    </ligand>
</feature>
<comment type="similarity">
    <text evidence="8">Belongs to the metallo-dependent hydrolases superfamily. HutI family.</text>
</comment>
<reference evidence="10 11" key="1">
    <citation type="submission" date="2018-10" db="EMBL/GenBank/DDBJ databases">
        <title>Butyricimonas faecalis sp. nov., isolated from human faeces and emended description of the genus Butyricimonas.</title>
        <authorList>
            <person name="Le Roy T."/>
            <person name="Van der Smissen P."/>
            <person name="Paquot A."/>
            <person name="Delzenne N."/>
            <person name="Muccioli G."/>
            <person name="Collet J.-F."/>
            <person name="Cani P.D."/>
        </authorList>
    </citation>
    <scope>NUCLEOTIDE SEQUENCE [LARGE SCALE GENOMIC DNA]</scope>
    <source>
        <strain evidence="10 11">H184</strain>
    </source>
</reference>
<feature type="binding site" evidence="8">
    <location>
        <position position="333"/>
    </location>
    <ligand>
        <name>4-imidazolone-5-propanoate</name>
        <dbReference type="ChEBI" id="CHEBI:77893"/>
    </ligand>
</feature>
<comment type="function">
    <text evidence="8">Catalyzes the hydrolytic cleavage of the carbon-nitrogen bond in imidazolone-5-propanoate to yield N-formimidoyl-L-glutamate. It is the third step in the universal histidine degradation pathway.</text>
</comment>
<dbReference type="InterPro" id="IPR032466">
    <property type="entry name" value="Metal_Hydrolase"/>
</dbReference>
<dbReference type="Proteomes" id="UP000270673">
    <property type="component" value="Chromosome"/>
</dbReference>
<evidence type="ECO:0000256" key="2">
    <source>
        <dbReference type="ARBA" id="ARBA00022490"/>
    </source>
</evidence>
<sequence>MKTLIINIKQLVQVEEEPRKWVAGADMAKLGIIDDAYLLINEDKIEAFGKMSELNQDSIYEGTDTVKEIDAKGRLVLPAYCDSHTHLVYAGSREIEYIDKIKGLSYEEIAKRGGGILNSAERIRKASEEELYDSAYGRLQEIASLGTGAVEIKSGYGLDTESELKMLRVIKRLSQETPLTIKSTFLGAHAVPVEYKGRQTEYVDLIINEMIPAVAAEDLADYIDVFCDKGFFTVEDTDRMLNAGMKYGLRAKIHANELDYSGGIQVGVKYNALSVDHLEYVGDEEIAALQGSETMPTVLPGAAFFLNMPYSPVRKMINAGLPVALASDFNPGSSPSGNMKFVMSLGCVNYKMLPEEVINATTINSAYAMGVEEELGSIAVGKKANFYVTTPITGIEYLPYAYGTDLVEAVFLNGEQI</sequence>
<feature type="binding site" evidence="8">
    <location>
        <position position="254"/>
    </location>
    <ligand>
        <name>Zn(2+)</name>
        <dbReference type="ChEBI" id="CHEBI:29105"/>
    </ligand>
</feature>
<comment type="subcellular location">
    <subcellularLocation>
        <location evidence="8">Cytoplasm</location>
    </subcellularLocation>
</comment>
<feature type="domain" description="Amidohydrolase 3" evidence="9">
    <location>
        <begin position="120"/>
        <end position="389"/>
    </location>
</feature>
<dbReference type="SUPFAM" id="SSF51338">
    <property type="entry name" value="Composite domain of metallo-dependent hydrolases"/>
    <property type="match status" value="1"/>
</dbReference>
<keyword evidence="4 8" id="KW-0378">Hydrolase</keyword>
<dbReference type="Gene3D" id="2.30.40.10">
    <property type="entry name" value="Urease, subunit C, domain 1"/>
    <property type="match status" value="1"/>
</dbReference>
<dbReference type="InterPro" id="IPR005920">
    <property type="entry name" value="HutI"/>
</dbReference>
<dbReference type="EMBL" id="CP032819">
    <property type="protein sequence ID" value="AZS28510.1"/>
    <property type="molecule type" value="Genomic_DNA"/>
</dbReference>
<evidence type="ECO:0000256" key="8">
    <source>
        <dbReference type="HAMAP-Rule" id="MF_00372"/>
    </source>
</evidence>
<dbReference type="FunFam" id="3.20.20.140:FF:000007">
    <property type="entry name" value="Imidazolonepropionase"/>
    <property type="match status" value="1"/>
</dbReference>
<feature type="binding site" evidence="8">
    <location>
        <position position="156"/>
    </location>
    <ligand>
        <name>N-formimidoyl-L-glutamate</name>
        <dbReference type="ChEBI" id="CHEBI:58928"/>
    </ligand>
</feature>
<keyword evidence="3 8" id="KW-0479">Metal-binding</keyword>
<dbReference type="GO" id="GO:0005737">
    <property type="term" value="C:cytoplasm"/>
    <property type="evidence" value="ECO:0007669"/>
    <property type="project" value="UniProtKB-SubCell"/>
</dbReference>
<feature type="binding site" evidence="8">
    <location>
        <position position="86"/>
    </location>
    <ligand>
        <name>Zn(2+)</name>
        <dbReference type="ChEBI" id="CHEBI:29105"/>
    </ligand>
</feature>
<name>A0A3S9VPP1_9BACT</name>
<feature type="binding site" evidence="8">
    <location>
        <position position="189"/>
    </location>
    <ligand>
        <name>4-imidazolone-5-propanoate</name>
        <dbReference type="ChEBI" id="CHEBI:77893"/>
    </ligand>
</feature>
<keyword evidence="6 8" id="KW-0862">Zinc</keyword>